<evidence type="ECO:0000313" key="3">
    <source>
        <dbReference type="EMBL" id="EFC44266.1"/>
    </source>
</evidence>
<dbReference type="VEuPathDB" id="AmoebaDB:NAEGRDRAFT_67779"/>
<evidence type="ECO:0000313" key="4">
    <source>
        <dbReference type="Proteomes" id="UP000006671"/>
    </source>
</evidence>
<dbReference type="AlphaFoldDB" id="D2VFX6"/>
<sequence>MPPKKKQSTKKRKKDDTDSDDDYSEDVIGEEELVETKSKYDWSTINIDATVKRFHELDQQILKLEEERQQALKILKSHPQTLVQYSTVNRYEKTKEGFQSSGFYDLGSDCLTLIFDFCFARQVVEAPFVIKLFGMTTKIRQALLNSNFILGIAQPNYKFNVKAMPIFTRLYGLEIVLDSDRITIADHLLKKGSKLSHLVVRDDISLEKNSLTEELKDKIKSIQHFSSRNARSRNTFGSFNSLEHFSTLSFCRVSKIPNAKSAIITAPTVEFGYIPQLFEKITDLLVVICPSCKTSKANFSEDRLFGTIKAKYFVSVRFQSKSKKPDLMASSSFSVKIFEQVEGLDDDAPSSSKYLAMPNQIHFTSNYRDAFEKIEGIQYHTNDIPGFFKTQF</sequence>
<keyword evidence="1" id="KW-0175">Coiled coil</keyword>
<dbReference type="KEGG" id="ngr:NAEGRDRAFT_67779"/>
<gene>
    <name evidence="3" type="ORF">NAEGRDRAFT_67779</name>
</gene>
<accession>D2VFX6</accession>
<evidence type="ECO:0000256" key="1">
    <source>
        <dbReference type="SAM" id="Coils"/>
    </source>
</evidence>
<dbReference type="EMBL" id="GG738869">
    <property type="protein sequence ID" value="EFC44266.1"/>
    <property type="molecule type" value="Genomic_DNA"/>
</dbReference>
<dbReference type="GeneID" id="8848140"/>
<protein>
    <submittedName>
        <fullName evidence="3">Predicted protein</fullName>
    </submittedName>
</protein>
<feature type="region of interest" description="Disordered" evidence="2">
    <location>
        <begin position="1"/>
        <end position="27"/>
    </location>
</feature>
<organism evidence="4">
    <name type="scientific">Naegleria gruberi</name>
    <name type="common">Amoeba</name>
    <dbReference type="NCBI Taxonomy" id="5762"/>
    <lineage>
        <taxon>Eukaryota</taxon>
        <taxon>Discoba</taxon>
        <taxon>Heterolobosea</taxon>
        <taxon>Tetramitia</taxon>
        <taxon>Eutetramitia</taxon>
        <taxon>Vahlkampfiidae</taxon>
        <taxon>Naegleria</taxon>
    </lineage>
</organism>
<feature type="coiled-coil region" evidence="1">
    <location>
        <begin position="47"/>
        <end position="74"/>
    </location>
</feature>
<proteinExistence type="predicted"/>
<reference evidence="3 4" key="1">
    <citation type="journal article" date="2010" name="Cell">
        <title>The genome of Naegleria gruberi illuminates early eukaryotic versatility.</title>
        <authorList>
            <person name="Fritz-Laylin L.K."/>
            <person name="Prochnik S.E."/>
            <person name="Ginger M.L."/>
            <person name="Dacks J.B."/>
            <person name="Carpenter M.L."/>
            <person name="Field M.C."/>
            <person name="Kuo A."/>
            <person name="Paredez A."/>
            <person name="Chapman J."/>
            <person name="Pham J."/>
            <person name="Shu S."/>
            <person name="Neupane R."/>
            <person name="Cipriano M."/>
            <person name="Mancuso J."/>
            <person name="Tu H."/>
            <person name="Salamov A."/>
            <person name="Lindquist E."/>
            <person name="Shapiro H."/>
            <person name="Lucas S."/>
            <person name="Grigoriev I.V."/>
            <person name="Cande W.Z."/>
            <person name="Fulton C."/>
            <person name="Rokhsar D.S."/>
            <person name="Dawson S.C."/>
        </authorList>
    </citation>
    <scope>NUCLEOTIDE SEQUENCE [LARGE SCALE GENOMIC DNA]</scope>
    <source>
        <strain evidence="3 4">NEG-M</strain>
    </source>
</reference>
<keyword evidence="4" id="KW-1185">Reference proteome</keyword>
<name>D2VFX6_NAEGR</name>
<feature type="compositionally biased region" description="Acidic residues" evidence="2">
    <location>
        <begin position="17"/>
        <end position="27"/>
    </location>
</feature>
<dbReference type="Proteomes" id="UP000006671">
    <property type="component" value="Unassembled WGS sequence"/>
</dbReference>
<dbReference type="InParanoid" id="D2VFX6"/>
<evidence type="ECO:0000256" key="2">
    <source>
        <dbReference type="SAM" id="MobiDB-lite"/>
    </source>
</evidence>
<dbReference type="RefSeq" id="XP_002677010.1">
    <property type="nucleotide sequence ID" value="XM_002676964.1"/>
</dbReference>
<dbReference type="OrthoDB" id="10363346at2759"/>
<feature type="compositionally biased region" description="Basic residues" evidence="2">
    <location>
        <begin position="1"/>
        <end position="13"/>
    </location>
</feature>